<dbReference type="PANTHER" id="PTHR24028">
    <property type="entry name" value="CADHERIN-87A"/>
    <property type="match status" value="1"/>
</dbReference>
<evidence type="ECO:0000259" key="7">
    <source>
        <dbReference type="PROSITE" id="PS50268"/>
    </source>
</evidence>
<evidence type="ECO:0000313" key="8">
    <source>
        <dbReference type="EMBL" id="KAF0291641.1"/>
    </source>
</evidence>
<evidence type="ECO:0000256" key="3">
    <source>
        <dbReference type="ARBA" id="ARBA00022989"/>
    </source>
</evidence>
<evidence type="ECO:0000313" key="9">
    <source>
        <dbReference type="Proteomes" id="UP000440578"/>
    </source>
</evidence>
<dbReference type="AlphaFoldDB" id="A0A6A4VQZ9"/>
<dbReference type="CDD" id="cd11304">
    <property type="entry name" value="Cadherin_repeat"/>
    <property type="match status" value="1"/>
</dbReference>
<accession>A0A6A4VQZ9</accession>
<evidence type="ECO:0000256" key="1">
    <source>
        <dbReference type="ARBA" id="ARBA00004167"/>
    </source>
</evidence>
<feature type="signal peptide" evidence="6">
    <location>
        <begin position="1"/>
        <end position="21"/>
    </location>
</feature>
<keyword evidence="3" id="KW-0472">Membrane</keyword>
<gene>
    <name evidence="8" type="primary">PCDHB15</name>
    <name evidence="8" type="ORF">FJT64_010284</name>
</gene>
<dbReference type="PROSITE" id="PS50268">
    <property type="entry name" value="CADHERIN_2"/>
    <property type="match status" value="1"/>
</dbReference>
<keyword evidence="2" id="KW-0812">Transmembrane</keyword>
<dbReference type="GO" id="GO:0007156">
    <property type="term" value="P:homophilic cell adhesion via plasma membrane adhesion molecules"/>
    <property type="evidence" value="ECO:0007669"/>
    <property type="project" value="InterPro"/>
</dbReference>
<feature type="domain" description="Cadherin" evidence="7">
    <location>
        <begin position="148"/>
        <end position="258"/>
    </location>
</feature>
<dbReference type="SMART" id="SM00112">
    <property type="entry name" value="CA"/>
    <property type="match status" value="1"/>
</dbReference>
<dbReference type="GO" id="GO:0005509">
    <property type="term" value="F:calcium ion binding"/>
    <property type="evidence" value="ECO:0007669"/>
    <property type="project" value="UniProtKB-UniRule"/>
</dbReference>
<keyword evidence="4" id="KW-0325">Glycoprotein</keyword>
<comment type="caution">
    <text evidence="8">The sequence shown here is derived from an EMBL/GenBank/DDBJ whole genome shotgun (WGS) entry which is preliminary data.</text>
</comment>
<protein>
    <submittedName>
        <fullName evidence="8">Protocadherin beta-15</fullName>
    </submittedName>
</protein>
<sequence length="258" mass="28238">MARPEWVSLLVLWLTVQPHRSLQVQAQTEPACPDISTVRKNNWPETNIELIISQDAPGVSEVYWAPYVDTNYSIDASQYVDVTFNSTAQAIEFTALPSLDGVRDYLQKGYPTLAQLTGTCRMICGSDIGEFQFILLVQDQNTASPQFGSFPRSVNVSEVFPTGLVLPDLVIAASDADADATNYALSFAIKEDSPFSPTEPVKTSDVLPTYTTQLKLEKPLDWAKNAIYQLTVTAQDPGGKSAEITITVNVVDVDTAQP</sequence>
<evidence type="ECO:0000256" key="5">
    <source>
        <dbReference type="PROSITE-ProRule" id="PRU00043"/>
    </source>
</evidence>
<dbReference type="PANTHER" id="PTHR24028:SF328">
    <property type="entry name" value="CADHERIN-3"/>
    <property type="match status" value="1"/>
</dbReference>
<evidence type="ECO:0000256" key="4">
    <source>
        <dbReference type="ARBA" id="ARBA00023180"/>
    </source>
</evidence>
<keyword evidence="6" id="KW-0732">Signal</keyword>
<dbReference type="InterPro" id="IPR015919">
    <property type="entry name" value="Cadherin-like_sf"/>
</dbReference>
<organism evidence="8 9">
    <name type="scientific">Amphibalanus amphitrite</name>
    <name type="common">Striped barnacle</name>
    <name type="synonym">Balanus amphitrite</name>
    <dbReference type="NCBI Taxonomy" id="1232801"/>
    <lineage>
        <taxon>Eukaryota</taxon>
        <taxon>Metazoa</taxon>
        <taxon>Ecdysozoa</taxon>
        <taxon>Arthropoda</taxon>
        <taxon>Crustacea</taxon>
        <taxon>Multicrustacea</taxon>
        <taxon>Cirripedia</taxon>
        <taxon>Thoracica</taxon>
        <taxon>Thoracicalcarea</taxon>
        <taxon>Balanomorpha</taxon>
        <taxon>Balanoidea</taxon>
        <taxon>Balanidae</taxon>
        <taxon>Amphibalaninae</taxon>
        <taxon>Amphibalanus</taxon>
    </lineage>
</organism>
<dbReference type="InterPro" id="IPR050174">
    <property type="entry name" value="Protocadherin/Cadherin-CA"/>
</dbReference>
<keyword evidence="5" id="KW-0106">Calcium</keyword>
<dbReference type="OrthoDB" id="74764at2759"/>
<keyword evidence="9" id="KW-1185">Reference proteome</keyword>
<reference evidence="8 9" key="1">
    <citation type="submission" date="2019-07" db="EMBL/GenBank/DDBJ databases">
        <title>Draft genome assembly of a fouling barnacle, Amphibalanus amphitrite (Darwin, 1854): The first reference genome for Thecostraca.</title>
        <authorList>
            <person name="Kim W."/>
        </authorList>
    </citation>
    <scope>NUCLEOTIDE SEQUENCE [LARGE SCALE GENOMIC DNA]</scope>
    <source>
        <strain evidence="8">SNU_AA5</strain>
        <tissue evidence="8">Soma without cirri and trophi</tissue>
    </source>
</reference>
<proteinExistence type="predicted"/>
<dbReference type="EMBL" id="VIIS01001863">
    <property type="protein sequence ID" value="KAF0291641.1"/>
    <property type="molecule type" value="Genomic_DNA"/>
</dbReference>
<dbReference type="Proteomes" id="UP000440578">
    <property type="component" value="Unassembled WGS sequence"/>
</dbReference>
<dbReference type="InterPro" id="IPR002126">
    <property type="entry name" value="Cadherin-like_dom"/>
</dbReference>
<dbReference type="GO" id="GO:0005886">
    <property type="term" value="C:plasma membrane"/>
    <property type="evidence" value="ECO:0007669"/>
    <property type="project" value="TreeGrafter"/>
</dbReference>
<keyword evidence="3" id="KW-1133">Transmembrane helix</keyword>
<dbReference type="Gene3D" id="2.60.40.60">
    <property type="entry name" value="Cadherins"/>
    <property type="match status" value="1"/>
</dbReference>
<evidence type="ECO:0000256" key="6">
    <source>
        <dbReference type="SAM" id="SignalP"/>
    </source>
</evidence>
<evidence type="ECO:0000256" key="2">
    <source>
        <dbReference type="ARBA" id="ARBA00022692"/>
    </source>
</evidence>
<name>A0A6A4VQZ9_AMPAM</name>
<feature type="chain" id="PRO_5025660348" evidence="6">
    <location>
        <begin position="22"/>
        <end position="258"/>
    </location>
</feature>
<comment type="subcellular location">
    <subcellularLocation>
        <location evidence="1">Membrane</location>
        <topology evidence="1">Single-pass membrane protein</topology>
    </subcellularLocation>
</comment>
<dbReference type="SUPFAM" id="SSF49313">
    <property type="entry name" value="Cadherin-like"/>
    <property type="match status" value="1"/>
</dbReference>